<sequence length="510" mass="58353">MELLKVMIVDDEPPAVENLCLMIPWEDYGFQVVATAGNGKRALELYDTVCPDIVMTDIRMPMMDGITLIREIQNRSNRLVKFVLLTAYKEFAYVKDAMQLGVKDYLLKHEINKENLTEVLGRFRKEILREREERRIVSRHGIRSFFNAAFSETVPNRESQMLPDADSLIAVFVVQKDFSPLCPELFQTQCWQEARIEKIANAYQGPLHYAENAELSQRHWVVLFSAADCLSQSVQRKELHRFADGLISALEAETNAGYAVLVDQVRDYRQHDAETFVPLSKFLRFLGSPEGLLLHKSVFFSEEICQMASEEETARRKARGSELLSGLSVAQETRDQEQAQAVLQELLLLANRTPYSPSVCRMVIRPLLDGIGAPDVQTDSVDRDHVPEDLKQRFLSALQGTKKYGCSNTINRAIAYLEEHYPQDISTEEIAAQVGMTANHFSQRFKKETGVTVLNYLTEIRMRHAKELLLTGNYKVYEVAERVGYKTSQYFSKIFSRNVGVMPLEYKENH</sequence>
<comment type="caution">
    <text evidence="9">The sequence shown here is derived from an EMBL/GenBank/DDBJ whole genome shotgun (WGS) entry which is preliminary data.</text>
</comment>
<dbReference type="PANTHER" id="PTHR43280">
    <property type="entry name" value="ARAC-FAMILY TRANSCRIPTIONAL REGULATOR"/>
    <property type="match status" value="1"/>
</dbReference>
<dbReference type="Gene3D" id="3.40.50.2300">
    <property type="match status" value="1"/>
</dbReference>
<dbReference type="GO" id="GO:0003700">
    <property type="term" value="F:DNA-binding transcription factor activity"/>
    <property type="evidence" value="ECO:0007669"/>
    <property type="project" value="InterPro"/>
</dbReference>
<dbReference type="InterPro" id="IPR011006">
    <property type="entry name" value="CheY-like_superfamily"/>
</dbReference>
<evidence type="ECO:0000313" key="10">
    <source>
        <dbReference type="Proteomes" id="UP000651482"/>
    </source>
</evidence>
<keyword evidence="3" id="KW-0238">DNA-binding</keyword>
<dbReference type="GO" id="GO:0043565">
    <property type="term" value="F:sequence-specific DNA binding"/>
    <property type="evidence" value="ECO:0007669"/>
    <property type="project" value="InterPro"/>
</dbReference>
<comment type="function">
    <text evidence="5">May play the central regulatory role in sporulation. It may be an element of the effector pathway responsible for the activation of sporulation genes in response to nutritional stress. Spo0A may act in concert with spo0H (a sigma factor) to control the expression of some genes that are critical to the sporulation process.</text>
</comment>
<evidence type="ECO:0000256" key="1">
    <source>
        <dbReference type="ARBA" id="ARBA00018672"/>
    </source>
</evidence>
<protein>
    <recommendedName>
        <fullName evidence="1">Stage 0 sporulation protein A homolog</fullName>
    </recommendedName>
</protein>
<dbReference type="CDD" id="cd17536">
    <property type="entry name" value="REC_YesN-like"/>
    <property type="match status" value="1"/>
</dbReference>
<dbReference type="SUPFAM" id="SSF46689">
    <property type="entry name" value="Homeodomain-like"/>
    <property type="match status" value="2"/>
</dbReference>
<dbReference type="AlphaFoldDB" id="A0A926D880"/>
<dbReference type="Gene3D" id="1.10.10.60">
    <property type="entry name" value="Homeodomain-like"/>
    <property type="match status" value="2"/>
</dbReference>
<dbReference type="EMBL" id="JACRSN010000003">
    <property type="protein sequence ID" value="MBC8533051.1"/>
    <property type="molecule type" value="Genomic_DNA"/>
</dbReference>
<evidence type="ECO:0000256" key="5">
    <source>
        <dbReference type="ARBA" id="ARBA00024867"/>
    </source>
</evidence>
<evidence type="ECO:0000256" key="6">
    <source>
        <dbReference type="PROSITE-ProRule" id="PRU00169"/>
    </source>
</evidence>
<evidence type="ECO:0000313" key="9">
    <source>
        <dbReference type="EMBL" id="MBC8533051.1"/>
    </source>
</evidence>
<dbReference type="PROSITE" id="PS01124">
    <property type="entry name" value="HTH_ARAC_FAMILY_2"/>
    <property type="match status" value="1"/>
</dbReference>
<accession>A0A926D880</accession>
<evidence type="ECO:0000256" key="3">
    <source>
        <dbReference type="ARBA" id="ARBA00023125"/>
    </source>
</evidence>
<evidence type="ECO:0000256" key="2">
    <source>
        <dbReference type="ARBA" id="ARBA00023015"/>
    </source>
</evidence>
<dbReference type="SMART" id="SM00448">
    <property type="entry name" value="REC"/>
    <property type="match status" value="1"/>
</dbReference>
<organism evidence="9 10">
    <name type="scientific">Yeguia hominis</name>
    <dbReference type="NCBI Taxonomy" id="2763662"/>
    <lineage>
        <taxon>Bacteria</taxon>
        <taxon>Bacillati</taxon>
        <taxon>Bacillota</taxon>
        <taxon>Clostridia</taxon>
        <taxon>Eubacteriales</taxon>
        <taxon>Yeguiaceae</taxon>
        <taxon>Yeguia</taxon>
    </lineage>
</organism>
<dbReference type="InterPro" id="IPR009057">
    <property type="entry name" value="Homeodomain-like_sf"/>
</dbReference>
<dbReference type="SMART" id="SM00342">
    <property type="entry name" value="HTH_ARAC"/>
    <property type="match status" value="1"/>
</dbReference>
<dbReference type="PROSITE" id="PS50110">
    <property type="entry name" value="RESPONSE_REGULATORY"/>
    <property type="match status" value="1"/>
</dbReference>
<feature type="domain" description="Response regulatory" evidence="8">
    <location>
        <begin position="5"/>
        <end position="123"/>
    </location>
</feature>
<dbReference type="Pfam" id="PF00072">
    <property type="entry name" value="Response_reg"/>
    <property type="match status" value="1"/>
</dbReference>
<proteinExistence type="predicted"/>
<evidence type="ECO:0000259" key="8">
    <source>
        <dbReference type="PROSITE" id="PS50110"/>
    </source>
</evidence>
<feature type="modified residue" description="4-aspartylphosphate" evidence="6">
    <location>
        <position position="57"/>
    </location>
</feature>
<reference evidence="9" key="1">
    <citation type="submission" date="2020-08" db="EMBL/GenBank/DDBJ databases">
        <title>Genome public.</title>
        <authorList>
            <person name="Liu C."/>
            <person name="Sun Q."/>
        </authorList>
    </citation>
    <scope>NUCLEOTIDE SEQUENCE</scope>
    <source>
        <strain evidence="9">NSJ-40</strain>
    </source>
</reference>
<dbReference type="InterPro" id="IPR018060">
    <property type="entry name" value="HTH_AraC"/>
</dbReference>
<gene>
    <name evidence="9" type="ORF">IAG03_03335</name>
</gene>
<dbReference type="Proteomes" id="UP000651482">
    <property type="component" value="Unassembled WGS sequence"/>
</dbReference>
<dbReference type="SUPFAM" id="SSF52172">
    <property type="entry name" value="CheY-like"/>
    <property type="match status" value="1"/>
</dbReference>
<dbReference type="Pfam" id="PF12833">
    <property type="entry name" value="HTH_18"/>
    <property type="match status" value="1"/>
</dbReference>
<keyword evidence="6" id="KW-0597">Phosphoprotein</keyword>
<evidence type="ECO:0000256" key="4">
    <source>
        <dbReference type="ARBA" id="ARBA00023163"/>
    </source>
</evidence>
<keyword evidence="10" id="KW-1185">Reference proteome</keyword>
<name>A0A926D880_9FIRM</name>
<dbReference type="GO" id="GO:0000160">
    <property type="term" value="P:phosphorelay signal transduction system"/>
    <property type="evidence" value="ECO:0007669"/>
    <property type="project" value="InterPro"/>
</dbReference>
<dbReference type="InterPro" id="IPR001789">
    <property type="entry name" value="Sig_transdc_resp-reg_receiver"/>
</dbReference>
<dbReference type="PANTHER" id="PTHR43280:SF2">
    <property type="entry name" value="HTH-TYPE TRANSCRIPTIONAL REGULATOR EXSA"/>
    <property type="match status" value="1"/>
</dbReference>
<feature type="domain" description="HTH araC/xylS-type" evidence="7">
    <location>
        <begin position="411"/>
        <end position="509"/>
    </location>
</feature>
<keyword evidence="2" id="KW-0805">Transcription regulation</keyword>
<dbReference type="PRINTS" id="PR00032">
    <property type="entry name" value="HTHARAC"/>
</dbReference>
<dbReference type="InterPro" id="IPR020449">
    <property type="entry name" value="Tscrpt_reg_AraC-type_HTH"/>
</dbReference>
<evidence type="ECO:0000259" key="7">
    <source>
        <dbReference type="PROSITE" id="PS01124"/>
    </source>
</evidence>
<keyword evidence="4" id="KW-0804">Transcription</keyword>
<dbReference type="RefSeq" id="WP_249318360.1">
    <property type="nucleotide sequence ID" value="NZ_JACRSN010000003.1"/>
</dbReference>